<evidence type="ECO:0000313" key="2">
    <source>
        <dbReference type="EMBL" id="QBP18354.1"/>
    </source>
</evidence>
<dbReference type="EMBL" id="CP034726">
    <property type="protein sequence ID" value="QBP18354.1"/>
    <property type="molecule type" value="Genomic_DNA"/>
</dbReference>
<accession>A0A4P6ZKX7</accession>
<evidence type="ECO:0000256" key="1">
    <source>
        <dbReference type="SAM" id="MobiDB-lite"/>
    </source>
</evidence>
<evidence type="ECO:0000313" key="3">
    <source>
        <dbReference type="Proteomes" id="UP000294321"/>
    </source>
</evidence>
<gene>
    <name evidence="2" type="ORF">ELX58_04210</name>
</gene>
<name>A0A4P6ZKX7_9LACO</name>
<sequence>MTNNGFQQSGKIARRIAQMPSTTGSLKNMHDKEIEKRDHAIKIPYRISDTSRSLKEINNKMQPDYNWIVTTTEPQVGAEMIMAKDLKHKLTPEAIGHMYDTGEAITFHVKSADEYVTWVKK</sequence>
<feature type="compositionally biased region" description="Polar residues" evidence="1">
    <location>
        <begin position="1"/>
        <end position="10"/>
    </location>
</feature>
<keyword evidence="3" id="KW-1185">Reference proteome</keyword>
<protein>
    <submittedName>
        <fullName evidence="2">Uncharacterized protein</fullName>
    </submittedName>
</protein>
<dbReference type="KEGG" id="lji:ELX58_04210"/>
<proteinExistence type="predicted"/>
<dbReference type="Proteomes" id="UP000294321">
    <property type="component" value="Chromosome"/>
</dbReference>
<dbReference type="AlphaFoldDB" id="A0A4P6ZKX7"/>
<organism evidence="2 3">
    <name type="scientific">Acetilactobacillus jinshanensis</name>
    <dbReference type="NCBI Taxonomy" id="1720083"/>
    <lineage>
        <taxon>Bacteria</taxon>
        <taxon>Bacillati</taxon>
        <taxon>Bacillota</taxon>
        <taxon>Bacilli</taxon>
        <taxon>Lactobacillales</taxon>
        <taxon>Lactobacillaceae</taxon>
        <taxon>Acetilactobacillus</taxon>
    </lineage>
</organism>
<dbReference type="RefSeq" id="WP_133441913.1">
    <property type="nucleotide sequence ID" value="NZ_CP034726.1"/>
</dbReference>
<reference evidence="3" key="1">
    <citation type="submission" date="2018-12" db="EMBL/GenBank/DDBJ databases">
        <title>A new species of lactobacillus.</title>
        <authorList>
            <person name="Jian Y."/>
            <person name="Xin L."/>
            <person name="Hong Z.J."/>
            <person name="Ming L.Z."/>
            <person name="Hong X.Z."/>
        </authorList>
    </citation>
    <scope>NUCLEOTIDE SEQUENCE [LARGE SCALE GENOMIC DNA]</scope>
    <source>
        <strain evidence="3">HSLZ-75</strain>
    </source>
</reference>
<feature type="region of interest" description="Disordered" evidence="1">
    <location>
        <begin position="1"/>
        <end position="33"/>
    </location>
</feature>